<sequence>MPVATNHHYAARRSGPAGGIRTLRRSKYSARSFVLTVVVLSILACISIWSRQKNDRFGHNAPTTLYKRQLSALGTSDEECRLVHRAPKADQCAFIRDHCPDEEPGFLAYLNLYYCDLAKAKPAAFTILVLLLAALFSTIGIAASDFFCINLSTIASILGMSESMAGVTFLAFGNGSPDVFSTFAAMNTNSGSLAVGELIGAAGFITAVVAGSMALVRPFKVAKKSFVRDVGFFIVAASFSMVFLYDGKLHLWECITMVVFYLFYVALVVVWHWWLGRRRRRREKEAAARGQFMMPGNEELDLQEEYHDEEDEETGGRPHASRGPSMDDFSALERGETPRIEVQDEDEEEEARDKWLGELSSNMRVSRAPGRRRNTLTPIRPSLVGALEFQSVLHSLSKSRSMQHIPLYSRRYSDDPVYQNTPQDQLSGTSDTAIQPHSAIEGTGGVSEGSRPSAGAVRARAVSANDATNLRIDPRFLAEEGKLTGKLVDITENDDDDNKLKPPSVHSMPGQTMVVDGDHAPMLSLSPAPIDDEHAPASAPAPGSHGSADLLAPPGSNFSFTPSYTDRYTDSPAPSPRASAQQLPKIKIPTPRGTPPSPFPTFSEPHSAASSRPPSLFLPPASISAQSQAFGARDEEDERPLKWWPYRVLPPPQVILSTLFPTLYTWRSKNWWEKILGLVSAPSVFLLTITLPVVEIEQDESEEDAAPGMSFPDPSRKPSGATHSPEIPYRDTPQAHRPSLFTDEHGIAGGGSTAGVATHVEGDHHHNHHLKIPDERTTLINPPPSASIAPPPSSAPSSAPATGPRSWNRWLTITQLFLAPLFTVCVIYTQYIPPEDGSLRPIAKAILIALLVSTVLLIPLLLTTTPTHRPKPYNTILSLAGFAVSIAWISTIAGQVVALLKAFAIILNMSHAILGLTVFAVGNSLGDLVADITVARLGYPVMALSACFGGPLLNILLGIGLSGTWILVRGAEHRHQKHPGKEIKFRSYEVEVSGTLIVSGITLLVTLVGLLIAVPLNKWVLSKKIGWALIALWCDVPALIRYPPRSGPPHHLSAYRLATVLTIPLVVSLLLFWMITHGSAQAVLSWEILPNLYLLALVVAFFLPIQFSRTGRYRTLSILKRVSIGGIAEAHEGKFGDILMADVLTSYAKVLGDLFVALCMFLSPGKSSTAKPDRGCGGAFVVPIIIAIPSAIRFRQCVIEYLRVRRNNRKMGEIGAHGWGGQHLANALKYATAFPVIILSALQRDYDPNKIGMSEAGLFRLWYVGTFAETGICTSISTDCVPCRLFFVFLNSFYSFYWDVAKDWDLTMFSSSRDRNNPEHPWGLRRNRYFHTHEIYYAVIVIDLMLRCTWSFKLSPHLDHFNDLEGGIFLMELLEVFRRWVWIFFRVETEWVRNNRGPAPDDILLGDYATYAGKLDED</sequence>
<dbReference type="Proteomes" id="UP001320706">
    <property type="component" value="Unassembled WGS sequence"/>
</dbReference>
<dbReference type="EMBL" id="JAMKPW020000007">
    <property type="protein sequence ID" value="KAK8216902.1"/>
    <property type="molecule type" value="Genomic_DNA"/>
</dbReference>
<evidence type="ECO:0000313" key="1">
    <source>
        <dbReference type="EMBL" id="KAK8216902.1"/>
    </source>
</evidence>
<accession>A0ACC3SK45</accession>
<reference evidence="1" key="1">
    <citation type="submission" date="2024-02" db="EMBL/GenBank/DDBJ databases">
        <title>Metagenome Assembled Genome of Zalaria obscura JY119.</title>
        <authorList>
            <person name="Vighnesh L."/>
            <person name="Jagadeeshwari U."/>
            <person name="Venkata Ramana C."/>
            <person name="Sasikala C."/>
        </authorList>
    </citation>
    <scope>NUCLEOTIDE SEQUENCE</scope>
    <source>
        <strain evidence="1">JY119</strain>
    </source>
</reference>
<organism evidence="1 2">
    <name type="scientific">Zalaria obscura</name>
    <dbReference type="NCBI Taxonomy" id="2024903"/>
    <lineage>
        <taxon>Eukaryota</taxon>
        <taxon>Fungi</taxon>
        <taxon>Dikarya</taxon>
        <taxon>Ascomycota</taxon>
        <taxon>Pezizomycotina</taxon>
        <taxon>Dothideomycetes</taxon>
        <taxon>Dothideomycetidae</taxon>
        <taxon>Dothideales</taxon>
        <taxon>Zalariaceae</taxon>
        <taxon>Zalaria</taxon>
    </lineage>
</organism>
<proteinExistence type="predicted"/>
<gene>
    <name evidence="1" type="ORF">M8818_001865</name>
</gene>
<evidence type="ECO:0000313" key="2">
    <source>
        <dbReference type="Proteomes" id="UP001320706"/>
    </source>
</evidence>
<comment type="caution">
    <text evidence="1">The sequence shown here is derived from an EMBL/GenBank/DDBJ whole genome shotgun (WGS) entry which is preliminary data.</text>
</comment>
<name>A0ACC3SK45_9PEZI</name>
<protein>
    <submittedName>
        <fullName evidence="1">Uncharacterized protein</fullName>
    </submittedName>
</protein>
<keyword evidence="2" id="KW-1185">Reference proteome</keyword>